<evidence type="ECO:0000313" key="5">
    <source>
        <dbReference type="EMBL" id="OGB90904.1"/>
    </source>
</evidence>
<comment type="caution">
    <text evidence="5">The sequence shown here is derived from an EMBL/GenBank/DDBJ whole genome shotgun (WGS) entry which is preliminary data.</text>
</comment>
<evidence type="ECO:0000256" key="2">
    <source>
        <dbReference type="ARBA" id="ARBA00023315"/>
    </source>
</evidence>
<keyword evidence="3" id="KW-0812">Transmembrane</keyword>
<evidence type="ECO:0000256" key="1">
    <source>
        <dbReference type="ARBA" id="ARBA00022679"/>
    </source>
</evidence>
<dbReference type="Proteomes" id="UP000178724">
    <property type="component" value="Unassembled WGS sequence"/>
</dbReference>
<dbReference type="PANTHER" id="PTHR10434:SF11">
    <property type="entry name" value="1-ACYL-SN-GLYCEROL-3-PHOSPHATE ACYLTRANSFERASE"/>
    <property type="match status" value="1"/>
</dbReference>
<keyword evidence="3" id="KW-0472">Membrane</keyword>
<proteinExistence type="predicted"/>
<sequence length="223" mass="24736">MAIFYIAISALFWTLLQLSAVLLWAAAFLTALVPIYGGRIFYSLVRSLCLLLFATFNIRIDISGENDIPAKGRLIVVANHPGLLDQLYLINIFPRRLFFVADEGMLKLAFLGRIIKTMGSISYPRKKEESFRLAIGLNNLLMREDATLIFIDKKTNIGSIVKLSVSRGAPIIPLFISGSEKVLPKGSLLVHPGEIKVNIPPPLKPAPGRELEAIDKIFNIFNS</sequence>
<dbReference type="SMART" id="SM00563">
    <property type="entry name" value="PlsC"/>
    <property type="match status" value="1"/>
</dbReference>
<dbReference type="EMBL" id="METM01000003">
    <property type="protein sequence ID" value="OGB90904.1"/>
    <property type="molecule type" value="Genomic_DNA"/>
</dbReference>
<keyword evidence="3" id="KW-1133">Transmembrane helix</keyword>
<dbReference type="PANTHER" id="PTHR10434">
    <property type="entry name" value="1-ACYL-SN-GLYCEROL-3-PHOSPHATE ACYLTRANSFERASE"/>
    <property type="match status" value="1"/>
</dbReference>
<keyword evidence="2" id="KW-0012">Acyltransferase</keyword>
<keyword evidence="1" id="KW-0808">Transferase</keyword>
<reference evidence="5 6" key="1">
    <citation type="journal article" date="2016" name="Nat. Commun.">
        <title>Thousands of microbial genomes shed light on interconnected biogeochemical processes in an aquifer system.</title>
        <authorList>
            <person name="Anantharaman K."/>
            <person name="Brown C.T."/>
            <person name="Hug L.A."/>
            <person name="Sharon I."/>
            <person name="Castelle C.J."/>
            <person name="Probst A.J."/>
            <person name="Thomas B.C."/>
            <person name="Singh A."/>
            <person name="Wilkins M.J."/>
            <person name="Karaoz U."/>
            <person name="Brodie E.L."/>
            <person name="Williams K.H."/>
            <person name="Hubbard S.S."/>
            <person name="Banfield J.F."/>
        </authorList>
    </citation>
    <scope>NUCLEOTIDE SEQUENCE [LARGE SCALE GENOMIC DNA]</scope>
</reference>
<dbReference type="AlphaFoldDB" id="A0A1F4Q4P7"/>
<dbReference type="GO" id="GO:0003841">
    <property type="term" value="F:1-acylglycerol-3-phosphate O-acyltransferase activity"/>
    <property type="evidence" value="ECO:0007669"/>
    <property type="project" value="TreeGrafter"/>
</dbReference>
<evidence type="ECO:0000259" key="4">
    <source>
        <dbReference type="SMART" id="SM00563"/>
    </source>
</evidence>
<evidence type="ECO:0000256" key="3">
    <source>
        <dbReference type="SAM" id="Phobius"/>
    </source>
</evidence>
<protein>
    <recommendedName>
        <fullName evidence="4">Phospholipid/glycerol acyltransferase domain-containing protein</fullName>
    </recommendedName>
</protein>
<evidence type="ECO:0000313" key="6">
    <source>
        <dbReference type="Proteomes" id="UP000178724"/>
    </source>
</evidence>
<dbReference type="GO" id="GO:0006654">
    <property type="term" value="P:phosphatidic acid biosynthetic process"/>
    <property type="evidence" value="ECO:0007669"/>
    <property type="project" value="TreeGrafter"/>
</dbReference>
<dbReference type="CDD" id="cd07989">
    <property type="entry name" value="LPLAT_AGPAT-like"/>
    <property type="match status" value="1"/>
</dbReference>
<name>A0A1F4Q4P7_UNCSA</name>
<dbReference type="Pfam" id="PF01553">
    <property type="entry name" value="Acyltransferase"/>
    <property type="match status" value="1"/>
</dbReference>
<accession>A0A1F4Q4P7</accession>
<gene>
    <name evidence="5" type="ORF">A2625_07685</name>
</gene>
<feature type="domain" description="Phospholipid/glycerol acyltransferase" evidence="4">
    <location>
        <begin position="74"/>
        <end position="179"/>
    </location>
</feature>
<organism evidence="5 6">
    <name type="scientific">candidate division WOR-1 bacterium RIFCSPHIGHO2_01_FULL_53_15</name>
    <dbReference type="NCBI Taxonomy" id="1802564"/>
    <lineage>
        <taxon>Bacteria</taxon>
        <taxon>Bacillati</taxon>
        <taxon>Saganbacteria</taxon>
    </lineage>
</organism>
<feature type="transmembrane region" description="Helical" evidence="3">
    <location>
        <begin position="6"/>
        <end position="33"/>
    </location>
</feature>
<dbReference type="SUPFAM" id="SSF69593">
    <property type="entry name" value="Glycerol-3-phosphate (1)-acyltransferase"/>
    <property type="match status" value="1"/>
</dbReference>
<dbReference type="InterPro" id="IPR002123">
    <property type="entry name" value="Plipid/glycerol_acylTrfase"/>
</dbReference>